<evidence type="ECO:0000256" key="5">
    <source>
        <dbReference type="SAM" id="MobiDB-lite"/>
    </source>
</evidence>
<dbReference type="GO" id="GO:0005634">
    <property type="term" value="C:nucleus"/>
    <property type="evidence" value="ECO:0007669"/>
    <property type="project" value="UniProtKB-SubCell"/>
</dbReference>
<evidence type="ECO:0000256" key="3">
    <source>
        <dbReference type="ARBA" id="ARBA00023242"/>
    </source>
</evidence>
<dbReference type="InterPro" id="IPR009071">
    <property type="entry name" value="HMG_box_dom"/>
</dbReference>
<dbReference type="InterPro" id="IPR050342">
    <property type="entry name" value="HMGB"/>
</dbReference>
<dbReference type="Gene3D" id="1.10.20.10">
    <property type="entry name" value="Histone, subunit A"/>
    <property type="match status" value="1"/>
</dbReference>
<dbReference type="InterPro" id="IPR003958">
    <property type="entry name" value="CBFA_NFYB_domain"/>
</dbReference>
<dbReference type="EMBL" id="HBIV01010130">
    <property type="protein sequence ID" value="CAE0655617.1"/>
    <property type="molecule type" value="Transcribed_RNA"/>
</dbReference>
<evidence type="ECO:0000256" key="1">
    <source>
        <dbReference type="ARBA" id="ARBA00004123"/>
    </source>
</evidence>
<dbReference type="Gene3D" id="1.10.30.10">
    <property type="entry name" value="High mobility group box domain"/>
    <property type="match status" value="2"/>
</dbReference>
<dbReference type="GO" id="GO:0003677">
    <property type="term" value="F:DNA binding"/>
    <property type="evidence" value="ECO:0007669"/>
    <property type="project" value="UniProtKB-UniRule"/>
</dbReference>
<dbReference type="PROSITE" id="PS50118">
    <property type="entry name" value="HMG_BOX_2"/>
    <property type="match status" value="2"/>
</dbReference>
<dbReference type="InterPro" id="IPR036910">
    <property type="entry name" value="HMG_box_dom_sf"/>
</dbReference>
<organism evidence="7">
    <name type="scientific">Lotharella globosa</name>
    <dbReference type="NCBI Taxonomy" id="91324"/>
    <lineage>
        <taxon>Eukaryota</taxon>
        <taxon>Sar</taxon>
        <taxon>Rhizaria</taxon>
        <taxon>Cercozoa</taxon>
        <taxon>Chlorarachniophyceae</taxon>
        <taxon>Lotharella</taxon>
    </lineage>
</organism>
<dbReference type="AlphaFoldDB" id="A0A7S3YLR9"/>
<gene>
    <name evidence="7" type="ORF">LGLO00237_LOCUS7628</name>
</gene>
<dbReference type="PANTHER" id="PTHR48112">
    <property type="entry name" value="HIGH MOBILITY GROUP PROTEIN DSP1"/>
    <property type="match status" value="1"/>
</dbReference>
<feature type="compositionally biased region" description="Basic and acidic residues" evidence="5">
    <location>
        <begin position="352"/>
        <end position="369"/>
    </location>
</feature>
<dbReference type="PANTHER" id="PTHR48112:SF32">
    <property type="entry name" value="HIGH MOBILITY GROUP PROTEIN B3"/>
    <property type="match status" value="1"/>
</dbReference>
<feature type="region of interest" description="Disordered" evidence="5">
    <location>
        <begin position="338"/>
        <end position="424"/>
    </location>
</feature>
<dbReference type="PRINTS" id="PR00886">
    <property type="entry name" value="HIGHMOBLTY12"/>
</dbReference>
<accession>A0A7S3YLR9</accession>
<feature type="compositionally biased region" description="Low complexity" evidence="5">
    <location>
        <begin position="394"/>
        <end position="411"/>
    </location>
</feature>
<evidence type="ECO:0000256" key="2">
    <source>
        <dbReference type="ARBA" id="ARBA00023125"/>
    </source>
</evidence>
<dbReference type="SUPFAM" id="SSF47113">
    <property type="entry name" value="Histone-fold"/>
    <property type="match status" value="1"/>
</dbReference>
<sequence>MAGDTPEPSASGDAFIAPPGKENANPASSVNETPEDSEKEAGSAKSTVMVKPKRPMSAYFQYLDTRRAKVKEDYPNLKMTERQKIMAKEWREMDSNEKRLYEDLAEEAKKKYAEDLKKYQDWLGKQPKNDSKDNSTPEKDVPRPKKAMSAFMFYLSKNRAQIKGTKPGEAMKVLSASWKNLKDDEKKEYEDLAKQDKERYNREMAIYQKMGVKEKVDPAATIFPLAKVKRIIMLDQSISKISKEATWLITKAAESFLAVFSKKVQQEAARSGRKGLNTDDLEISLRKYDAVSFLKLPMTRYIKRSQEERKRLNDLTAGKKRSISKAVEVEKGKYKSRTITSMFAPKPKKPKKGGDEKLSTCRGEVKGKNGTDGSVEESNGKSSMDMEEEKECGASASSSTSKTPSIITISPRKPVQKAQSDDKE</sequence>
<feature type="region of interest" description="Disordered" evidence="5">
    <location>
        <begin position="1"/>
        <end position="50"/>
    </location>
</feature>
<keyword evidence="3 4" id="KW-0539">Nucleus</keyword>
<keyword evidence="2 4" id="KW-0238">DNA-binding</keyword>
<dbReference type="Pfam" id="PF09011">
    <property type="entry name" value="HMG_box_2"/>
    <property type="match status" value="1"/>
</dbReference>
<reference evidence="7" key="1">
    <citation type="submission" date="2021-01" db="EMBL/GenBank/DDBJ databases">
        <authorList>
            <person name="Corre E."/>
            <person name="Pelletier E."/>
            <person name="Niang G."/>
            <person name="Scheremetjew M."/>
            <person name="Finn R."/>
            <person name="Kale V."/>
            <person name="Holt S."/>
            <person name="Cochrane G."/>
            <person name="Meng A."/>
            <person name="Brown T."/>
            <person name="Cohen L."/>
        </authorList>
    </citation>
    <scope>NUCLEOTIDE SEQUENCE</scope>
    <source>
        <strain evidence="7">CCCM811</strain>
    </source>
</reference>
<name>A0A7S3YLR9_9EUKA</name>
<dbReference type="CDD" id="cd22929">
    <property type="entry name" value="HFD_POLE4-like"/>
    <property type="match status" value="1"/>
</dbReference>
<dbReference type="SUPFAM" id="SSF47095">
    <property type="entry name" value="HMG-box"/>
    <property type="match status" value="2"/>
</dbReference>
<feature type="region of interest" description="Disordered" evidence="5">
    <location>
        <begin position="121"/>
        <end position="143"/>
    </location>
</feature>
<dbReference type="InterPro" id="IPR009072">
    <property type="entry name" value="Histone-fold"/>
</dbReference>
<feature type="DNA-binding region" description="HMG box" evidence="4">
    <location>
        <begin position="144"/>
        <end position="208"/>
    </location>
</feature>
<dbReference type="SMART" id="SM00398">
    <property type="entry name" value="HMG"/>
    <property type="match status" value="2"/>
</dbReference>
<evidence type="ECO:0000313" key="7">
    <source>
        <dbReference type="EMBL" id="CAE0655617.1"/>
    </source>
</evidence>
<protein>
    <recommendedName>
        <fullName evidence="6">HMG box domain-containing protein</fullName>
    </recommendedName>
</protein>
<feature type="compositionally biased region" description="Basic and acidic residues" evidence="5">
    <location>
        <begin position="127"/>
        <end position="143"/>
    </location>
</feature>
<feature type="DNA-binding region" description="HMG box" evidence="4">
    <location>
        <begin position="52"/>
        <end position="120"/>
    </location>
</feature>
<dbReference type="GO" id="GO:0046982">
    <property type="term" value="F:protein heterodimerization activity"/>
    <property type="evidence" value="ECO:0007669"/>
    <property type="project" value="InterPro"/>
</dbReference>
<comment type="subcellular location">
    <subcellularLocation>
        <location evidence="1">Nucleus</location>
    </subcellularLocation>
</comment>
<feature type="domain" description="HMG box" evidence="6">
    <location>
        <begin position="52"/>
        <end position="120"/>
    </location>
</feature>
<proteinExistence type="predicted"/>
<dbReference type="Pfam" id="PF00505">
    <property type="entry name" value="HMG_box"/>
    <property type="match status" value="1"/>
</dbReference>
<evidence type="ECO:0000256" key="4">
    <source>
        <dbReference type="PROSITE-ProRule" id="PRU00267"/>
    </source>
</evidence>
<evidence type="ECO:0000259" key="6">
    <source>
        <dbReference type="PROSITE" id="PS50118"/>
    </source>
</evidence>
<dbReference type="Pfam" id="PF00808">
    <property type="entry name" value="CBFD_NFYB_HMF"/>
    <property type="match status" value="1"/>
</dbReference>
<feature type="domain" description="HMG box" evidence="6">
    <location>
        <begin position="144"/>
        <end position="208"/>
    </location>
</feature>